<proteinExistence type="predicted"/>
<dbReference type="Proteomes" id="UP000051401">
    <property type="component" value="Unassembled WGS sequence"/>
</dbReference>
<dbReference type="AlphaFoldDB" id="A0A0T5PDH5"/>
<dbReference type="GO" id="GO:0005886">
    <property type="term" value="C:plasma membrane"/>
    <property type="evidence" value="ECO:0007669"/>
    <property type="project" value="UniProtKB-SubCell"/>
</dbReference>
<keyword evidence="12" id="KW-1185">Reference proteome</keyword>
<dbReference type="Gene3D" id="1.20.1560.10">
    <property type="entry name" value="ABC transporter type 1, transmembrane domain"/>
    <property type="match status" value="1"/>
</dbReference>
<evidence type="ECO:0000256" key="1">
    <source>
        <dbReference type="ARBA" id="ARBA00004651"/>
    </source>
</evidence>
<dbReference type="Proteomes" id="UP000325785">
    <property type="component" value="Chromosome"/>
</dbReference>
<dbReference type="PATRIC" id="fig|540747.5.peg.2796"/>
<feature type="domain" description="ABC transporter" evidence="8">
    <location>
        <begin position="352"/>
        <end position="805"/>
    </location>
</feature>
<dbReference type="SUPFAM" id="SSF52540">
    <property type="entry name" value="P-loop containing nucleoside triphosphate hydrolases"/>
    <property type="match status" value="1"/>
</dbReference>
<dbReference type="PROSITE" id="PS50893">
    <property type="entry name" value="ABC_TRANSPORTER_2"/>
    <property type="match status" value="1"/>
</dbReference>
<keyword evidence="6 7" id="KW-0472">Membrane</keyword>
<feature type="transmembrane region" description="Helical" evidence="7">
    <location>
        <begin position="155"/>
        <end position="173"/>
    </location>
</feature>
<dbReference type="PROSITE" id="PS50929">
    <property type="entry name" value="ABC_TM1F"/>
    <property type="match status" value="1"/>
</dbReference>
<evidence type="ECO:0000313" key="10">
    <source>
        <dbReference type="EMBL" id="KRS19213.1"/>
    </source>
</evidence>
<dbReference type="Gene3D" id="3.40.50.300">
    <property type="entry name" value="P-loop containing nucleotide triphosphate hydrolases"/>
    <property type="match status" value="2"/>
</dbReference>
<sequence length="807" mass="89610">MQSNFEISRLMPIFAAPYLRKFLIVIAFGLLAAGLVYLENTALLLMIQSLSDDRPDDQGGLMGAIRTAVQHQAVQPWAGFLILFVVVSLLKIAASGAGHILQTQMNTRSKSDLEAAVFANLLRKDDGFFQNTSLGEIGNRMVFDIRRVCERRDHLVDLIFQVLLLLSTFLFFLSVDVLVAAATFGAMVLCALISVQLAKPLPSIDQKFAVLEDGGKEIVIDNLGLRGIAQVVRIAPNMFRRLSAHQAKRDRTYLRFFLHHQTLVSWNTLSYVLSLAMIVVALLWGVGDDATQIALIPVVIKVLPELFSGLSAIIQARALLQLGGNSVERLGEYASQEENGPESEEAAMPDGVSGTRLEVRDLGFGYDKPIVADASFDLEQGRWYTLMGPSGSGKSTLINLLLGRMPQDKGTITGRDKSGAALDRIRISYMPQQVNLVSGNVRDNIEIAVPEGELDEEMMLQAVQKSGVAQFCFQNILDQPPNDDWPVNSGNISELRAELATHLAAMKGLHLVPSKRNDGAVLLIEKLTGLHIDHADLTLDRLVALGQEAPHDWPALRRLGQHILERWDWSLRNLDSHDIYVRLTNNILDEHVWALRRAAMGLVRIEESEDQALLLIASALSARVDEFPGVPLEQVLDAESREYLIGWIRQRNLSRDTGDPDLMDINLSLRDNLIAGRVVVRNKRIEDTIDQMILDVLETRFARNDLLHWSLGAGIGKGGQRLSGGQRQLVAICRCLACESDLYVMDEPTSALDEQARNRIVAMLHDLKRKAIILTITHDQFVGRRSDRTLLLEKAKVTEKVNESVAR</sequence>
<dbReference type="GO" id="GO:0140359">
    <property type="term" value="F:ABC-type transporter activity"/>
    <property type="evidence" value="ECO:0007669"/>
    <property type="project" value="InterPro"/>
</dbReference>
<feature type="transmembrane region" description="Helical" evidence="7">
    <location>
        <begin position="179"/>
        <end position="198"/>
    </location>
</feature>
<evidence type="ECO:0000313" key="11">
    <source>
        <dbReference type="EMBL" id="QEW25818.1"/>
    </source>
</evidence>
<evidence type="ECO:0000256" key="4">
    <source>
        <dbReference type="ARBA" id="ARBA00022840"/>
    </source>
</evidence>
<dbReference type="InterPro" id="IPR027417">
    <property type="entry name" value="P-loop_NTPase"/>
</dbReference>
<feature type="transmembrane region" description="Helical" evidence="7">
    <location>
        <begin position="77"/>
        <end position="101"/>
    </location>
</feature>
<dbReference type="EMBL" id="CP031598">
    <property type="protein sequence ID" value="QEW25818.1"/>
    <property type="molecule type" value="Genomic_DNA"/>
</dbReference>
<dbReference type="InterPro" id="IPR017871">
    <property type="entry name" value="ABC_transporter-like_CS"/>
</dbReference>
<dbReference type="InterPro" id="IPR003593">
    <property type="entry name" value="AAA+_ATPase"/>
</dbReference>
<evidence type="ECO:0000313" key="13">
    <source>
        <dbReference type="Proteomes" id="UP000325785"/>
    </source>
</evidence>
<dbReference type="EMBL" id="LAXI01000002">
    <property type="protein sequence ID" value="KRS19213.1"/>
    <property type="molecule type" value="Genomic_DNA"/>
</dbReference>
<feature type="domain" description="ABC transmembrane type-1" evidence="9">
    <location>
        <begin position="23"/>
        <end position="201"/>
    </location>
</feature>
<gene>
    <name evidence="11" type="primary">yheH</name>
    <name evidence="11" type="ORF">RIdsm_01607</name>
    <name evidence="10" type="ORF">XM52_06055</name>
</gene>
<protein>
    <submittedName>
        <fullName evidence="11">Putative multidrug resistance ABC transporter ATP-binding/permease protein YheH</fullName>
        <ecNumber evidence="11">3.6.3.-</ecNumber>
    </submittedName>
</protein>
<evidence type="ECO:0000256" key="7">
    <source>
        <dbReference type="SAM" id="Phobius"/>
    </source>
</evidence>
<dbReference type="EC" id="3.6.3.-" evidence="11"/>
<dbReference type="GO" id="GO:0005524">
    <property type="term" value="F:ATP binding"/>
    <property type="evidence" value="ECO:0007669"/>
    <property type="project" value="UniProtKB-KW"/>
</dbReference>
<evidence type="ECO:0000259" key="8">
    <source>
        <dbReference type="PROSITE" id="PS50893"/>
    </source>
</evidence>
<keyword evidence="4 11" id="KW-0067">ATP-binding</keyword>
<name>A0A0T5PDH5_9RHOB</name>
<feature type="transmembrane region" description="Helical" evidence="7">
    <location>
        <begin position="263"/>
        <end position="286"/>
    </location>
</feature>
<keyword evidence="3" id="KW-0547">Nucleotide-binding</keyword>
<dbReference type="KEGG" id="rid:RIdsm_01607"/>
<feature type="transmembrane region" description="Helical" evidence="7">
    <location>
        <begin position="21"/>
        <end position="38"/>
    </location>
</feature>
<dbReference type="SMART" id="SM00382">
    <property type="entry name" value="AAA"/>
    <property type="match status" value="1"/>
</dbReference>
<dbReference type="SUPFAM" id="SSF90123">
    <property type="entry name" value="ABC transporter transmembrane region"/>
    <property type="match status" value="1"/>
</dbReference>
<dbReference type="Pfam" id="PF00005">
    <property type="entry name" value="ABC_tran"/>
    <property type="match status" value="2"/>
</dbReference>
<evidence type="ECO:0000256" key="5">
    <source>
        <dbReference type="ARBA" id="ARBA00022989"/>
    </source>
</evidence>
<dbReference type="InterPro" id="IPR011527">
    <property type="entry name" value="ABC1_TM_dom"/>
</dbReference>
<dbReference type="GO" id="GO:0016887">
    <property type="term" value="F:ATP hydrolysis activity"/>
    <property type="evidence" value="ECO:0007669"/>
    <property type="project" value="InterPro"/>
</dbReference>
<dbReference type="InterPro" id="IPR039421">
    <property type="entry name" value="Type_1_exporter"/>
</dbReference>
<accession>A0A0T5PDH5</accession>
<dbReference type="InterPro" id="IPR003439">
    <property type="entry name" value="ABC_transporter-like_ATP-bd"/>
</dbReference>
<keyword evidence="5 7" id="KW-1133">Transmembrane helix</keyword>
<dbReference type="STRING" id="540747.SAMN04488031_10321"/>
<evidence type="ECO:0000259" key="9">
    <source>
        <dbReference type="PROSITE" id="PS50929"/>
    </source>
</evidence>
<comment type="subcellular location">
    <subcellularLocation>
        <location evidence="1">Cell membrane</location>
        <topology evidence="1">Multi-pass membrane protein</topology>
    </subcellularLocation>
</comment>
<evidence type="ECO:0000256" key="2">
    <source>
        <dbReference type="ARBA" id="ARBA00022692"/>
    </source>
</evidence>
<reference evidence="10 12" key="1">
    <citation type="submission" date="2015-04" db="EMBL/GenBank/DDBJ databases">
        <title>The draft genome sequence of Roseovarius indicus B108T.</title>
        <authorList>
            <person name="Li G."/>
            <person name="Lai Q."/>
            <person name="Shao Z."/>
            <person name="Yan P."/>
        </authorList>
    </citation>
    <scope>NUCLEOTIDE SEQUENCE [LARGE SCALE GENOMIC DNA]</scope>
    <source>
        <strain evidence="10 12">B108</strain>
    </source>
</reference>
<dbReference type="PANTHER" id="PTHR24221:SF654">
    <property type="entry name" value="ATP-BINDING CASSETTE SUB-FAMILY B MEMBER 6"/>
    <property type="match status" value="1"/>
</dbReference>
<keyword evidence="11" id="KW-0378">Hydrolase</keyword>
<dbReference type="PANTHER" id="PTHR24221">
    <property type="entry name" value="ATP-BINDING CASSETTE SUB-FAMILY B"/>
    <property type="match status" value="1"/>
</dbReference>
<organism evidence="10 12">
    <name type="scientific">Roseovarius indicus</name>
    <dbReference type="NCBI Taxonomy" id="540747"/>
    <lineage>
        <taxon>Bacteria</taxon>
        <taxon>Pseudomonadati</taxon>
        <taxon>Pseudomonadota</taxon>
        <taxon>Alphaproteobacteria</taxon>
        <taxon>Rhodobacterales</taxon>
        <taxon>Roseobacteraceae</taxon>
        <taxon>Roseovarius</taxon>
    </lineage>
</organism>
<evidence type="ECO:0000256" key="3">
    <source>
        <dbReference type="ARBA" id="ARBA00022741"/>
    </source>
</evidence>
<reference evidence="11 13" key="2">
    <citation type="submission" date="2018-08" db="EMBL/GenBank/DDBJ databases">
        <title>Genetic Globetrotter - A new plasmid hitch-hiking vast phylogenetic and geographic distances.</title>
        <authorList>
            <person name="Vollmers J."/>
            <person name="Petersen J."/>
        </authorList>
    </citation>
    <scope>NUCLEOTIDE SEQUENCE [LARGE SCALE GENOMIC DNA]</scope>
    <source>
        <strain evidence="11 13">DSM 26383</strain>
    </source>
</reference>
<dbReference type="PROSITE" id="PS00211">
    <property type="entry name" value="ABC_TRANSPORTER_1"/>
    <property type="match status" value="1"/>
</dbReference>
<evidence type="ECO:0000256" key="6">
    <source>
        <dbReference type="ARBA" id="ARBA00023136"/>
    </source>
</evidence>
<dbReference type="Pfam" id="PF00664">
    <property type="entry name" value="ABC_membrane"/>
    <property type="match status" value="1"/>
</dbReference>
<evidence type="ECO:0000313" key="12">
    <source>
        <dbReference type="Proteomes" id="UP000051401"/>
    </source>
</evidence>
<keyword evidence="2 7" id="KW-0812">Transmembrane</keyword>
<dbReference type="InterPro" id="IPR036640">
    <property type="entry name" value="ABC1_TM_sf"/>
</dbReference>